<gene>
    <name evidence="1" type="ORF">D5086_025731</name>
</gene>
<evidence type="ECO:0000313" key="1">
    <source>
        <dbReference type="EMBL" id="KAL3571827.1"/>
    </source>
</evidence>
<accession>A0ACC4AZX3</accession>
<dbReference type="EMBL" id="RCHU02000014">
    <property type="protein sequence ID" value="KAL3571827.1"/>
    <property type="molecule type" value="Genomic_DNA"/>
</dbReference>
<dbReference type="Proteomes" id="UP000309997">
    <property type="component" value="Unassembled WGS sequence"/>
</dbReference>
<proteinExistence type="predicted"/>
<keyword evidence="2" id="KW-1185">Reference proteome</keyword>
<sequence length="173" mass="19991">MGEDLESRDMIRPVVRTLIQNQHHTFHSTGKPCTGLEIYDKNMGRRPCELVLIKRLFKASTSHFSQAVVTKSRRGMVIASENNERGKEATKNSFAEDMQTLKIQYAYSNSCWKTCSRLSFLYFFLQTTNRQDARSQRQGKRAPAIISHDHQSTDSTPFKYRTGSRVQRTFGYI</sequence>
<protein>
    <submittedName>
        <fullName evidence="1">Uncharacterized protein</fullName>
    </submittedName>
</protein>
<evidence type="ECO:0000313" key="2">
    <source>
        <dbReference type="Proteomes" id="UP000309997"/>
    </source>
</evidence>
<name>A0ACC4AZX3_POPAL</name>
<comment type="caution">
    <text evidence="1">The sequence shown here is derived from an EMBL/GenBank/DDBJ whole genome shotgun (WGS) entry which is preliminary data.</text>
</comment>
<reference evidence="1 2" key="1">
    <citation type="journal article" date="2024" name="Plant Biotechnol. J.">
        <title>Genome and CRISPR/Cas9 system of a widespread forest tree (Populus alba) in the world.</title>
        <authorList>
            <person name="Liu Y.J."/>
            <person name="Jiang P.F."/>
            <person name="Han X.M."/>
            <person name="Li X.Y."/>
            <person name="Wang H.M."/>
            <person name="Wang Y.J."/>
            <person name="Wang X.X."/>
            <person name="Zeng Q.Y."/>
        </authorList>
    </citation>
    <scope>NUCLEOTIDE SEQUENCE [LARGE SCALE GENOMIC DNA]</scope>
    <source>
        <strain evidence="2">cv. PAL-ZL1</strain>
    </source>
</reference>
<organism evidence="1 2">
    <name type="scientific">Populus alba</name>
    <name type="common">White poplar</name>
    <dbReference type="NCBI Taxonomy" id="43335"/>
    <lineage>
        <taxon>Eukaryota</taxon>
        <taxon>Viridiplantae</taxon>
        <taxon>Streptophyta</taxon>
        <taxon>Embryophyta</taxon>
        <taxon>Tracheophyta</taxon>
        <taxon>Spermatophyta</taxon>
        <taxon>Magnoliopsida</taxon>
        <taxon>eudicotyledons</taxon>
        <taxon>Gunneridae</taxon>
        <taxon>Pentapetalae</taxon>
        <taxon>rosids</taxon>
        <taxon>fabids</taxon>
        <taxon>Malpighiales</taxon>
        <taxon>Salicaceae</taxon>
        <taxon>Saliceae</taxon>
        <taxon>Populus</taxon>
    </lineage>
</organism>